<dbReference type="InterPro" id="IPR027417">
    <property type="entry name" value="P-loop_NTPase"/>
</dbReference>
<dbReference type="PROSITE" id="PS50893">
    <property type="entry name" value="ABC_TRANSPORTER_2"/>
    <property type="match status" value="1"/>
</dbReference>
<dbReference type="InterPro" id="IPR017871">
    <property type="entry name" value="ABC_transporter-like_CS"/>
</dbReference>
<evidence type="ECO:0000256" key="4">
    <source>
        <dbReference type="ARBA" id="ARBA00022519"/>
    </source>
</evidence>
<evidence type="ECO:0000313" key="9">
    <source>
        <dbReference type="EMBL" id="PLP99492.1"/>
    </source>
</evidence>
<evidence type="ECO:0000256" key="3">
    <source>
        <dbReference type="ARBA" id="ARBA00022475"/>
    </source>
</evidence>
<evidence type="ECO:0000256" key="7">
    <source>
        <dbReference type="ARBA" id="ARBA00022970"/>
    </source>
</evidence>
<evidence type="ECO:0000313" key="10">
    <source>
        <dbReference type="Proteomes" id="UP000234341"/>
    </source>
</evidence>
<evidence type="ECO:0000256" key="2">
    <source>
        <dbReference type="ARBA" id="ARBA00022448"/>
    </source>
</evidence>
<dbReference type="Gene3D" id="3.40.50.300">
    <property type="entry name" value="P-loop containing nucleotide triphosphate hydrolases"/>
    <property type="match status" value="1"/>
</dbReference>
<sequence>MTQALQLDGISAGYHGKRIIHDVSLHIPAGSAVTVIGPNGSGKSTLLKAVVGLLPLASGTLTLGARQIGPLDAPARTRLGIGYVPQEHNVFPNLSVLDNLRLGWEGVQRDRRDGDRSKGPSQRSHLDAVLALFPEIATRLRTPAGLLSGGQRQMAAMAAALMQQPSVLVLDEPSAGLSPRNAALLFERIADVRRTGVTLLMIEQNVRLGLTVADHGVVLVNGQVRRQRPAQALLNDDDLPRLFFGHAPDADAAVASSDTPNTTVPA</sequence>
<dbReference type="InterPro" id="IPR052156">
    <property type="entry name" value="BCAA_Transport_ATP-bd_LivF"/>
</dbReference>
<dbReference type="Proteomes" id="UP000234341">
    <property type="component" value="Unassembled WGS sequence"/>
</dbReference>
<comment type="similarity">
    <text evidence="1">Belongs to the ABC transporter superfamily.</text>
</comment>
<dbReference type="AlphaFoldDB" id="A0A2N5CB80"/>
<dbReference type="InterPro" id="IPR003439">
    <property type="entry name" value="ABC_transporter-like_ATP-bd"/>
</dbReference>
<dbReference type="OrthoDB" id="9776369at2"/>
<evidence type="ECO:0000256" key="5">
    <source>
        <dbReference type="ARBA" id="ARBA00022741"/>
    </source>
</evidence>
<dbReference type="RefSeq" id="WP_101682635.1">
    <property type="nucleotide sequence ID" value="NZ_PJRP01000007.1"/>
</dbReference>
<dbReference type="GO" id="GO:0005524">
    <property type="term" value="F:ATP binding"/>
    <property type="evidence" value="ECO:0007669"/>
    <property type="project" value="UniProtKB-KW"/>
</dbReference>
<dbReference type="PANTHER" id="PTHR43820:SF7">
    <property type="entry name" value="BRANCHED-CHAIN AMINO ACID TRANSPORT ATP-BINDING PROTEIN LIVF-RELATED"/>
    <property type="match status" value="1"/>
</dbReference>
<dbReference type="SMART" id="SM00382">
    <property type="entry name" value="AAA"/>
    <property type="match status" value="1"/>
</dbReference>
<gene>
    <name evidence="9" type="ORF">CYJ10_16910</name>
</gene>
<dbReference type="Pfam" id="PF00005">
    <property type="entry name" value="ABC_tran"/>
    <property type="match status" value="1"/>
</dbReference>
<keyword evidence="4" id="KW-0997">Cell inner membrane</keyword>
<keyword evidence="5" id="KW-0547">Nucleotide-binding</keyword>
<proteinExistence type="inferred from homology"/>
<dbReference type="GO" id="GO:0016887">
    <property type="term" value="F:ATP hydrolysis activity"/>
    <property type="evidence" value="ECO:0007669"/>
    <property type="project" value="InterPro"/>
</dbReference>
<dbReference type="PROSITE" id="PS00211">
    <property type="entry name" value="ABC_TRANSPORTER_1"/>
    <property type="match status" value="1"/>
</dbReference>
<dbReference type="GO" id="GO:0015807">
    <property type="term" value="P:L-amino acid transport"/>
    <property type="evidence" value="ECO:0007669"/>
    <property type="project" value="TreeGrafter"/>
</dbReference>
<comment type="caution">
    <text evidence="9">The sequence shown here is derived from an EMBL/GenBank/DDBJ whole genome shotgun (WGS) entry which is preliminary data.</text>
</comment>
<evidence type="ECO:0000259" key="8">
    <source>
        <dbReference type="PROSITE" id="PS50893"/>
    </source>
</evidence>
<keyword evidence="7" id="KW-0029">Amino-acid transport</keyword>
<reference evidence="9 10" key="1">
    <citation type="submission" date="2017-12" db="EMBL/GenBank/DDBJ databases">
        <title>Genome sequence of the active heterotrophic nitrifier-denitrifier, Cupriavidus pauculus UM1.</title>
        <authorList>
            <person name="Putonti C."/>
            <person name="Castignetti D."/>
        </authorList>
    </citation>
    <scope>NUCLEOTIDE SEQUENCE [LARGE SCALE GENOMIC DNA]</scope>
    <source>
        <strain evidence="9 10">UM1</strain>
    </source>
</reference>
<dbReference type="GO" id="GO:0015658">
    <property type="term" value="F:branched-chain amino acid transmembrane transporter activity"/>
    <property type="evidence" value="ECO:0007669"/>
    <property type="project" value="TreeGrafter"/>
</dbReference>
<dbReference type="EMBL" id="PJRP01000007">
    <property type="protein sequence ID" value="PLP99492.1"/>
    <property type="molecule type" value="Genomic_DNA"/>
</dbReference>
<organism evidence="9 10">
    <name type="scientific">Cupriavidus pauculus</name>
    <dbReference type="NCBI Taxonomy" id="82633"/>
    <lineage>
        <taxon>Bacteria</taxon>
        <taxon>Pseudomonadati</taxon>
        <taxon>Pseudomonadota</taxon>
        <taxon>Betaproteobacteria</taxon>
        <taxon>Burkholderiales</taxon>
        <taxon>Burkholderiaceae</taxon>
        <taxon>Cupriavidus</taxon>
    </lineage>
</organism>
<feature type="domain" description="ABC transporter" evidence="8">
    <location>
        <begin position="5"/>
        <end position="246"/>
    </location>
</feature>
<name>A0A2N5CB80_9BURK</name>
<evidence type="ECO:0000256" key="6">
    <source>
        <dbReference type="ARBA" id="ARBA00022840"/>
    </source>
</evidence>
<keyword evidence="2" id="KW-0813">Transport</keyword>
<evidence type="ECO:0000256" key="1">
    <source>
        <dbReference type="ARBA" id="ARBA00005417"/>
    </source>
</evidence>
<keyword evidence="4" id="KW-0472">Membrane</keyword>
<dbReference type="SUPFAM" id="SSF52540">
    <property type="entry name" value="P-loop containing nucleoside triphosphate hydrolases"/>
    <property type="match status" value="1"/>
</dbReference>
<keyword evidence="6 9" id="KW-0067">ATP-binding</keyword>
<dbReference type="PANTHER" id="PTHR43820">
    <property type="entry name" value="HIGH-AFFINITY BRANCHED-CHAIN AMINO ACID TRANSPORT ATP-BINDING PROTEIN LIVF"/>
    <property type="match status" value="1"/>
</dbReference>
<keyword evidence="3" id="KW-1003">Cell membrane</keyword>
<accession>A0A2N5CB80</accession>
<protein>
    <submittedName>
        <fullName evidence="9">ABC transporter ATP-binding protein</fullName>
    </submittedName>
</protein>
<dbReference type="InterPro" id="IPR003593">
    <property type="entry name" value="AAA+_ATPase"/>
</dbReference>